<sequence length="85" mass="10141">MLQIDIIFTNRRILSNYGIIKQTIKEEKKLTEKKFLMIFLQKKIKKSISKINQSYAFRSIILIKLMPRENKCLLDDGRKVIKKNV</sequence>
<dbReference type="EMBL" id="REGN01010135">
    <property type="protein sequence ID" value="RMZ99617.1"/>
    <property type="molecule type" value="Genomic_DNA"/>
</dbReference>
<accession>A0A3M7PLT8</accession>
<evidence type="ECO:0000313" key="2">
    <source>
        <dbReference type="Proteomes" id="UP000276133"/>
    </source>
</evidence>
<proteinExistence type="predicted"/>
<evidence type="ECO:0000313" key="1">
    <source>
        <dbReference type="EMBL" id="RMZ99617.1"/>
    </source>
</evidence>
<name>A0A3M7PLT8_BRAPC</name>
<keyword evidence="2" id="KW-1185">Reference proteome</keyword>
<organism evidence="1 2">
    <name type="scientific">Brachionus plicatilis</name>
    <name type="common">Marine rotifer</name>
    <name type="synonym">Brachionus muelleri</name>
    <dbReference type="NCBI Taxonomy" id="10195"/>
    <lineage>
        <taxon>Eukaryota</taxon>
        <taxon>Metazoa</taxon>
        <taxon>Spiralia</taxon>
        <taxon>Gnathifera</taxon>
        <taxon>Rotifera</taxon>
        <taxon>Eurotatoria</taxon>
        <taxon>Monogononta</taxon>
        <taxon>Pseudotrocha</taxon>
        <taxon>Ploima</taxon>
        <taxon>Brachionidae</taxon>
        <taxon>Brachionus</taxon>
    </lineage>
</organism>
<comment type="caution">
    <text evidence="1">The sequence shown here is derived from an EMBL/GenBank/DDBJ whole genome shotgun (WGS) entry which is preliminary data.</text>
</comment>
<protein>
    <submittedName>
        <fullName evidence="1">Uncharacterized protein</fullName>
    </submittedName>
</protein>
<dbReference type="AlphaFoldDB" id="A0A3M7PLT8"/>
<reference evidence="1 2" key="1">
    <citation type="journal article" date="2018" name="Sci. Rep.">
        <title>Genomic signatures of local adaptation to the degree of environmental predictability in rotifers.</title>
        <authorList>
            <person name="Franch-Gras L."/>
            <person name="Hahn C."/>
            <person name="Garcia-Roger E.M."/>
            <person name="Carmona M.J."/>
            <person name="Serra M."/>
            <person name="Gomez A."/>
        </authorList>
    </citation>
    <scope>NUCLEOTIDE SEQUENCE [LARGE SCALE GENOMIC DNA]</scope>
    <source>
        <strain evidence="1">HYR1</strain>
    </source>
</reference>
<dbReference type="Proteomes" id="UP000276133">
    <property type="component" value="Unassembled WGS sequence"/>
</dbReference>
<gene>
    <name evidence="1" type="ORF">BpHYR1_034053</name>
</gene>